<name>A0A1L5F9C1_CLOKL</name>
<reference evidence="1 2" key="1">
    <citation type="submission" date="2016-12" db="EMBL/GenBank/DDBJ databases">
        <title>Complete genome sequence of Clostridium kluyveri JZZ isolated from the pit mud of a Chinese flavor liquor-making factory.</title>
        <authorList>
            <person name="Wang Y."/>
        </authorList>
    </citation>
    <scope>NUCLEOTIDE SEQUENCE [LARGE SCALE GENOMIC DNA]</scope>
    <source>
        <strain evidence="1 2">JZZ</strain>
    </source>
</reference>
<dbReference type="Gene3D" id="1.25.10.90">
    <property type="match status" value="1"/>
</dbReference>
<dbReference type="SUPFAM" id="SSF48371">
    <property type="entry name" value="ARM repeat"/>
    <property type="match status" value="1"/>
</dbReference>
<organism evidence="1 2">
    <name type="scientific">Clostridium kluyveri</name>
    <dbReference type="NCBI Taxonomy" id="1534"/>
    <lineage>
        <taxon>Bacteria</taxon>
        <taxon>Bacillati</taxon>
        <taxon>Bacillota</taxon>
        <taxon>Clostridia</taxon>
        <taxon>Eubacteriales</taxon>
        <taxon>Clostridiaceae</taxon>
        <taxon>Clostridium</taxon>
    </lineage>
</organism>
<dbReference type="EMBL" id="CP018335">
    <property type="protein sequence ID" value="APM39563.1"/>
    <property type="molecule type" value="Genomic_DNA"/>
</dbReference>
<dbReference type="CDD" id="cd06561">
    <property type="entry name" value="AlkD_like"/>
    <property type="match status" value="1"/>
</dbReference>
<dbReference type="Pfam" id="PF08713">
    <property type="entry name" value="DNA_alkylation"/>
    <property type="match status" value="1"/>
</dbReference>
<sequence>MNQKIRQKIFELSDEKYKEFHNKLSPTGSNIIGVRMPLLRKLAREIAKGDWREYLKTAESKYYEEIMLQGIVIGCVKVDVEERLQLIRGFIPKIDGWGICDSFCNGLKFIKSNKERVWNFIQPYLKSNHEFYVRFGVVVLLDFYIDETYINRVLDTLDEIKHPGYYVKMAVAWTVSICYIKFPEITMTYLKNNSLDDFTYNKSLQKITESLRIDNETKLVIKNMKRR</sequence>
<dbReference type="RefSeq" id="WP_073539183.1">
    <property type="nucleotide sequence ID" value="NZ_CP018335.1"/>
</dbReference>
<dbReference type="PANTHER" id="PTHR34070:SF1">
    <property type="entry name" value="DNA ALKYLATION REPAIR PROTEIN"/>
    <property type="match status" value="1"/>
</dbReference>
<accession>A0A1L5F9C1</accession>
<dbReference type="Proteomes" id="UP000184604">
    <property type="component" value="Chromosome"/>
</dbReference>
<dbReference type="InterPro" id="IPR016024">
    <property type="entry name" value="ARM-type_fold"/>
</dbReference>
<dbReference type="PANTHER" id="PTHR34070">
    <property type="entry name" value="ARMADILLO-TYPE FOLD"/>
    <property type="match status" value="1"/>
</dbReference>
<evidence type="ECO:0000313" key="2">
    <source>
        <dbReference type="Proteomes" id="UP000184604"/>
    </source>
</evidence>
<proteinExistence type="predicted"/>
<gene>
    <name evidence="1" type="ORF">BS101_12830</name>
</gene>
<protein>
    <submittedName>
        <fullName evidence="1">DNA alkylation repair protein</fullName>
    </submittedName>
</protein>
<evidence type="ECO:0000313" key="1">
    <source>
        <dbReference type="EMBL" id="APM39563.1"/>
    </source>
</evidence>
<dbReference type="AlphaFoldDB" id="A0A1L5F9C1"/>
<dbReference type="InterPro" id="IPR014825">
    <property type="entry name" value="DNA_alkylation"/>
</dbReference>
<dbReference type="OrthoDB" id="9784740at2"/>